<dbReference type="GO" id="GO:1990281">
    <property type="term" value="C:efflux pump complex"/>
    <property type="evidence" value="ECO:0007669"/>
    <property type="project" value="TreeGrafter"/>
</dbReference>
<sequence>MRYLRPVIGGSIVVAALWVIIGEQMSGASANAVVNAEVVTLRAPVAGDLTVEDRVLGARVEQGEVLARVEDRLVDNVRLSDLQMEQSFAETELTHATERLEAAKQARDRLAERSASYQDRRVEELATRFEFARERVERLEAGSVPGEADTETGGSPAEDGSDTQSPDEGGLTLTSARERVAVLEIELAAARAGVYLGDGYNDAPVSEQLSMQLETDIAALEADLVRAQERLDAVSARVDQSRVRATLAGGGQLSSPVSGLFWEVLQADGVIVQRGDPLLRILDCESLIVTLSVTERIYNDLTLGQSAEFRMSGQSDIYDATVTRLAGSGAERIYGNLAVAPSQQHLERFDVTLRVPALNQDSELGCVVGRTGRAFFERRPLDWVRSVFG</sequence>
<feature type="region of interest" description="Disordered" evidence="2">
    <location>
        <begin position="139"/>
        <end position="171"/>
    </location>
</feature>
<dbReference type="Proteomes" id="UP000243106">
    <property type="component" value="Unassembled WGS sequence"/>
</dbReference>
<keyword evidence="1" id="KW-0175">Coiled coil</keyword>
<evidence type="ECO:0000313" key="4">
    <source>
        <dbReference type="Proteomes" id="UP000243106"/>
    </source>
</evidence>
<gene>
    <name evidence="3" type="ORF">SAMN05421853_10312</name>
</gene>
<feature type="coiled-coil region" evidence="1">
    <location>
        <begin position="210"/>
        <end position="237"/>
    </location>
</feature>
<protein>
    <submittedName>
        <fullName evidence="3">Multidrug resistance efflux pump</fullName>
    </submittedName>
</protein>
<dbReference type="PANTHER" id="PTHR30469">
    <property type="entry name" value="MULTIDRUG RESISTANCE PROTEIN MDTA"/>
    <property type="match status" value="1"/>
</dbReference>
<dbReference type="PANTHER" id="PTHR30469:SF15">
    <property type="entry name" value="HLYD FAMILY OF SECRETION PROTEINS"/>
    <property type="match status" value="1"/>
</dbReference>
<evidence type="ECO:0000313" key="3">
    <source>
        <dbReference type="EMBL" id="SFQ24577.1"/>
    </source>
</evidence>
<evidence type="ECO:0000256" key="2">
    <source>
        <dbReference type="SAM" id="MobiDB-lite"/>
    </source>
</evidence>
<proteinExistence type="predicted"/>
<organism evidence="3 4">
    <name type="scientific">Roseivivax halotolerans</name>
    <dbReference type="NCBI Taxonomy" id="93684"/>
    <lineage>
        <taxon>Bacteria</taxon>
        <taxon>Pseudomonadati</taxon>
        <taxon>Pseudomonadota</taxon>
        <taxon>Alphaproteobacteria</taxon>
        <taxon>Rhodobacterales</taxon>
        <taxon>Roseobacteraceae</taxon>
        <taxon>Roseivivax</taxon>
    </lineage>
</organism>
<dbReference type="GO" id="GO:0015562">
    <property type="term" value="F:efflux transmembrane transporter activity"/>
    <property type="evidence" value="ECO:0007669"/>
    <property type="project" value="TreeGrafter"/>
</dbReference>
<evidence type="ECO:0000256" key="1">
    <source>
        <dbReference type="SAM" id="Coils"/>
    </source>
</evidence>
<name>A0A1I5WYJ1_9RHOB</name>
<dbReference type="EMBL" id="FOXV01000003">
    <property type="protein sequence ID" value="SFQ24577.1"/>
    <property type="molecule type" value="Genomic_DNA"/>
</dbReference>
<reference evidence="4" key="1">
    <citation type="submission" date="2016-10" db="EMBL/GenBank/DDBJ databases">
        <authorList>
            <person name="Varghese N."/>
            <person name="Submissions S."/>
        </authorList>
    </citation>
    <scope>NUCLEOTIDE SEQUENCE [LARGE SCALE GENOMIC DNA]</scope>
    <source>
        <strain evidence="4">JCM 10271</strain>
    </source>
</reference>
<accession>A0A1I5WYJ1</accession>
<keyword evidence="4" id="KW-1185">Reference proteome</keyword>
<dbReference type="STRING" id="93684.SAMN05421853_10312"/>
<dbReference type="AlphaFoldDB" id="A0A1I5WYJ1"/>